<evidence type="ECO:0000259" key="10">
    <source>
        <dbReference type="Pfam" id="PF04290"/>
    </source>
</evidence>
<keyword evidence="5 9" id="KW-0812">Transmembrane</keyword>
<reference evidence="11 12" key="1">
    <citation type="submission" date="2024-03" db="EMBL/GenBank/DDBJ databases">
        <title>Cognatishimia coralii sp. nov., a marine bacterium isolated from coral surrounding seawater.</title>
        <authorList>
            <person name="Liu X."/>
            <person name="Liu S."/>
            <person name="Sun H."/>
            <person name="Zhang Y."/>
        </authorList>
    </citation>
    <scope>NUCLEOTIDE SEQUENCE [LARGE SCALE GENOMIC DNA]</scope>
    <source>
        <strain evidence="11 12">D5M38</strain>
    </source>
</reference>
<organism evidence="11 12">
    <name type="scientific">Cognatishimia coralii</name>
    <dbReference type="NCBI Taxonomy" id="3083254"/>
    <lineage>
        <taxon>Bacteria</taxon>
        <taxon>Pseudomonadati</taxon>
        <taxon>Pseudomonadota</taxon>
        <taxon>Alphaproteobacteria</taxon>
        <taxon>Rhodobacterales</taxon>
        <taxon>Paracoccaceae</taxon>
        <taxon>Cognatishimia</taxon>
    </lineage>
</organism>
<comment type="subunit">
    <text evidence="9">The complex comprises the extracytoplasmic solute receptor protein and the two transmembrane proteins.</text>
</comment>
<evidence type="ECO:0000256" key="6">
    <source>
        <dbReference type="ARBA" id="ARBA00022989"/>
    </source>
</evidence>
<feature type="transmembrane region" description="Helical" evidence="9">
    <location>
        <begin position="12"/>
        <end position="40"/>
    </location>
</feature>
<keyword evidence="2 9" id="KW-0813">Transport</keyword>
<evidence type="ECO:0000256" key="4">
    <source>
        <dbReference type="ARBA" id="ARBA00022519"/>
    </source>
</evidence>
<dbReference type="EMBL" id="JBBGAZ010000012">
    <property type="protein sequence ID" value="MEJ5219775.1"/>
    <property type="molecule type" value="Genomic_DNA"/>
</dbReference>
<protein>
    <recommendedName>
        <fullName evidence="9">TRAP transporter small permease protein</fullName>
    </recommendedName>
</protein>
<comment type="caution">
    <text evidence="11">The sequence shown here is derived from an EMBL/GenBank/DDBJ whole genome shotgun (WGS) entry which is preliminary data.</text>
</comment>
<sequence length="169" mass="18903">MTGMFKWFDRFVSALMVLGEIIVAVLCLHIVVQIIASAVFDSPLEGTDAIVSYWYMVPIVFLPLAHIQRNDKHIKAEIFTNKLGRKSRFLLDLVILAALGVFCALLTWQTMQEALQATRMNEAIELVHTSLPAWPGRWFVPLGFGAMGCAVVLMFIRRVVAGAKGREKP</sequence>
<dbReference type="Proteomes" id="UP001368270">
    <property type="component" value="Unassembled WGS sequence"/>
</dbReference>
<feature type="domain" description="Tripartite ATP-independent periplasmic transporters DctQ component" evidence="10">
    <location>
        <begin position="26"/>
        <end position="159"/>
    </location>
</feature>
<evidence type="ECO:0000256" key="7">
    <source>
        <dbReference type="ARBA" id="ARBA00023136"/>
    </source>
</evidence>
<dbReference type="RefSeq" id="WP_274576807.1">
    <property type="nucleotide sequence ID" value="NZ_JBBGAZ010000012.1"/>
</dbReference>
<keyword evidence="6 9" id="KW-1133">Transmembrane helix</keyword>
<keyword evidence="7 9" id="KW-0472">Membrane</keyword>
<keyword evidence="4 9" id="KW-0997">Cell inner membrane</keyword>
<dbReference type="Pfam" id="PF04290">
    <property type="entry name" value="DctQ"/>
    <property type="match status" value="1"/>
</dbReference>
<dbReference type="PANTHER" id="PTHR35011">
    <property type="entry name" value="2,3-DIKETO-L-GULONATE TRAP TRANSPORTER SMALL PERMEASE PROTEIN YIAM"/>
    <property type="match status" value="1"/>
</dbReference>
<dbReference type="InterPro" id="IPR007387">
    <property type="entry name" value="TRAP_DctQ"/>
</dbReference>
<evidence type="ECO:0000256" key="8">
    <source>
        <dbReference type="ARBA" id="ARBA00038436"/>
    </source>
</evidence>
<comment type="function">
    <text evidence="9">Part of the tripartite ATP-independent periplasmic (TRAP) transport system.</text>
</comment>
<evidence type="ECO:0000256" key="3">
    <source>
        <dbReference type="ARBA" id="ARBA00022475"/>
    </source>
</evidence>
<evidence type="ECO:0000256" key="2">
    <source>
        <dbReference type="ARBA" id="ARBA00022448"/>
    </source>
</evidence>
<name>A0ABU8QK32_9RHOB</name>
<comment type="similarity">
    <text evidence="8 9">Belongs to the TRAP transporter small permease family.</text>
</comment>
<evidence type="ECO:0000313" key="11">
    <source>
        <dbReference type="EMBL" id="MEJ5219775.1"/>
    </source>
</evidence>
<comment type="subcellular location">
    <subcellularLocation>
        <location evidence="1 9">Cell inner membrane</location>
        <topology evidence="1 9">Multi-pass membrane protein</topology>
    </subcellularLocation>
</comment>
<gene>
    <name evidence="11" type="ORF">WG622_16075</name>
</gene>
<feature type="transmembrane region" description="Helical" evidence="9">
    <location>
        <begin position="89"/>
        <end position="108"/>
    </location>
</feature>
<evidence type="ECO:0000313" key="12">
    <source>
        <dbReference type="Proteomes" id="UP001368270"/>
    </source>
</evidence>
<evidence type="ECO:0000256" key="1">
    <source>
        <dbReference type="ARBA" id="ARBA00004429"/>
    </source>
</evidence>
<proteinExistence type="inferred from homology"/>
<accession>A0ABU8QK32</accession>
<dbReference type="InterPro" id="IPR055348">
    <property type="entry name" value="DctQ"/>
</dbReference>
<feature type="transmembrane region" description="Helical" evidence="9">
    <location>
        <begin position="138"/>
        <end position="156"/>
    </location>
</feature>
<evidence type="ECO:0000256" key="5">
    <source>
        <dbReference type="ARBA" id="ARBA00022692"/>
    </source>
</evidence>
<keyword evidence="3" id="KW-1003">Cell membrane</keyword>
<keyword evidence="12" id="KW-1185">Reference proteome</keyword>
<feature type="transmembrane region" description="Helical" evidence="9">
    <location>
        <begin position="52"/>
        <end position="68"/>
    </location>
</feature>
<dbReference type="PANTHER" id="PTHR35011:SF10">
    <property type="entry name" value="TRAP TRANSPORTER SMALL PERMEASE PROTEIN"/>
    <property type="match status" value="1"/>
</dbReference>
<evidence type="ECO:0000256" key="9">
    <source>
        <dbReference type="RuleBase" id="RU369079"/>
    </source>
</evidence>